<dbReference type="AlphaFoldDB" id="A0AAQ3PVM5"/>
<gene>
    <name evidence="1" type="ORF">U9M48_007547</name>
</gene>
<proteinExistence type="predicted"/>
<name>A0AAQ3PVM5_PASNO</name>
<dbReference type="Proteomes" id="UP001341281">
    <property type="component" value="Chromosome 02"/>
</dbReference>
<organism evidence="1 2">
    <name type="scientific">Paspalum notatum var. saurae</name>
    <dbReference type="NCBI Taxonomy" id="547442"/>
    <lineage>
        <taxon>Eukaryota</taxon>
        <taxon>Viridiplantae</taxon>
        <taxon>Streptophyta</taxon>
        <taxon>Embryophyta</taxon>
        <taxon>Tracheophyta</taxon>
        <taxon>Spermatophyta</taxon>
        <taxon>Magnoliopsida</taxon>
        <taxon>Liliopsida</taxon>
        <taxon>Poales</taxon>
        <taxon>Poaceae</taxon>
        <taxon>PACMAD clade</taxon>
        <taxon>Panicoideae</taxon>
        <taxon>Andropogonodae</taxon>
        <taxon>Paspaleae</taxon>
        <taxon>Paspalinae</taxon>
        <taxon>Paspalum</taxon>
    </lineage>
</organism>
<evidence type="ECO:0000313" key="1">
    <source>
        <dbReference type="EMBL" id="WVZ57116.1"/>
    </source>
</evidence>
<protein>
    <submittedName>
        <fullName evidence="1">Uncharacterized protein</fullName>
    </submittedName>
</protein>
<reference evidence="1 2" key="1">
    <citation type="submission" date="2024-02" db="EMBL/GenBank/DDBJ databases">
        <title>High-quality chromosome-scale genome assembly of Pensacola bahiagrass (Paspalum notatum Flugge var. saurae).</title>
        <authorList>
            <person name="Vega J.M."/>
            <person name="Podio M."/>
            <person name="Orjuela J."/>
            <person name="Siena L.A."/>
            <person name="Pessino S.C."/>
            <person name="Combes M.C."/>
            <person name="Mariac C."/>
            <person name="Albertini E."/>
            <person name="Pupilli F."/>
            <person name="Ortiz J.P.A."/>
            <person name="Leblanc O."/>
        </authorList>
    </citation>
    <scope>NUCLEOTIDE SEQUENCE [LARGE SCALE GENOMIC DNA]</scope>
    <source>
        <strain evidence="1">R1</strain>
        <tissue evidence="1">Leaf</tissue>
    </source>
</reference>
<dbReference type="EMBL" id="CP144746">
    <property type="protein sequence ID" value="WVZ57116.1"/>
    <property type="molecule type" value="Genomic_DNA"/>
</dbReference>
<accession>A0AAQ3PVM5</accession>
<sequence>MEGRLFDKPLNPNKLLKEQFVSNLTGSSLLEIAALSTIVPALVVLRKWSSGARVLMDCLGGESLTRHKVPQPRGVEELASSAMRIEEDEKGGGAGAVCFSALLALP</sequence>
<evidence type="ECO:0000313" key="2">
    <source>
        <dbReference type="Proteomes" id="UP001341281"/>
    </source>
</evidence>
<keyword evidence="2" id="KW-1185">Reference proteome</keyword>